<feature type="region of interest" description="Disordered" evidence="1">
    <location>
        <begin position="28"/>
        <end position="62"/>
    </location>
</feature>
<evidence type="ECO:0000313" key="2">
    <source>
        <dbReference type="EnsemblPlants" id="KQK89097"/>
    </source>
</evidence>
<dbReference type="EnsemblPlants" id="KQK89097">
    <property type="protein sequence ID" value="KQK89097"/>
    <property type="gene ID" value="SETIT_040593mg"/>
</dbReference>
<dbReference type="EMBL" id="AGNK02005616">
    <property type="status" value="NOT_ANNOTATED_CDS"/>
    <property type="molecule type" value="Genomic_DNA"/>
</dbReference>
<evidence type="ECO:0000256" key="1">
    <source>
        <dbReference type="SAM" id="MobiDB-lite"/>
    </source>
</evidence>
<dbReference type="AlphaFoldDB" id="K4ANU5"/>
<proteinExistence type="predicted"/>
<reference evidence="3" key="1">
    <citation type="journal article" date="2012" name="Nat. Biotechnol.">
        <title>Reference genome sequence of the model plant Setaria.</title>
        <authorList>
            <person name="Bennetzen J.L."/>
            <person name="Schmutz J."/>
            <person name="Wang H."/>
            <person name="Percifield R."/>
            <person name="Hawkins J."/>
            <person name="Pontaroli A.C."/>
            <person name="Estep M."/>
            <person name="Feng L."/>
            <person name="Vaughn J.N."/>
            <person name="Grimwood J."/>
            <person name="Jenkins J."/>
            <person name="Barry K."/>
            <person name="Lindquist E."/>
            <person name="Hellsten U."/>
            <person name="Deshpande S."/>
            <person name="Wang X."/>
            <person name="Wu X."/>
            <person name="Mitros T."/>
            <person name="Triplett J."/>
            <person name="Yang X."/>
            <person name="Ye C.Y."/>
            <person name="Mauro-Herrera M."/>
            <person name="Wang L."/>
            <person name="Li P."/>
            <person name="Sharma M."/>
            <person name="Sharma R."/>
            <person name="Ronald P.C."/>
            <person name="Panaud O."/>
            <person name="Kellogg E.A."/>
            <person name="Brutnell T.P."/>
            <person name="Doust A.N."/>
            <person name="Tuskan G.A."/>
            <person name="Rokhsar D."/>
            <person name="Devos K.M."/>
        </authorList>
    </citation>
    <scope>NUCLEOTIDE SEQUENCE [LARGE SCALE GENOMIC DNA]</scope>
    <source>
        <strain evidence="3">cv. Yugu1</strain>
    </source>
</reference>
<dbReference type="Proteomes" id="UP000004995">
    <property type="component" value="Unassembled WGS sequence"/>
</dbReference>
<evidence type="ECO:0000313" key="3">
    <source>
        <dbReference type="Proteomes" id="UP000004995"/>
    </source>
</evidence>
<reference evidence="2" key="2">
    <citation type="submission" date="2018-08" db="UniProtKB">
        <authorList>
            <consortium name="EnsemblPlants"/>
        </authorList>
    </citation>
    <scope>IDENTIFICATION</scope>
    <source>
        <strain evidence="2">Yugu1</strain>
    </source>
</reference>
<protein>
    <submittedName>
        <fullName evidence="2">Uncharacterized protein</fullName>
    </submittedName>
</protein>
<organism evidence="2 3">
    <name type="scientific">Setaria italica</name>
    <name type="common">Foxtail millet</name>
    <name type="synonym">Panicum italicum</name>
    <dbReference type="NCBI Taxonomy" id="4555"/>
    <lineage>
        <taxon>Eukaryota</taxon>
        <taxon>Viridiplantae</taxon>
        <taxon>Streptophyta</taxon>
        <taxon>Embryophyta</taxon>
        <taxon>Tracheophyta</taxon>
        <taxon>Spermatophyta</taxon>
        <taxon>Magnoliopsida</taxon>
        <taxon>Liliopsida</taxon>
        <taxon>Poales</taxon>
        <taxon>Poaceae</taxon>
        <taxon>PACMAD clade</taxon>
        <taxon>Panicoideae</taxon>
        <taxon>Panicodae</taxon>
        <taxon>Paniceae</taxon>
        <taxon>Cenchrinae</taxon>
        <taxon>Setaria</taxon>
    </lineage>
</organism>
<sequence>MMAPAAPCLICTLPVCRYRCWPHSQAPVPSAPTPHYKRRGRHRRKARPLSGRRVYLGDAGSA</sequence>
<name>K4ANU5_SETIT</name>
<accession>K4ANU5</accession>
<feature type="compositionally biased region" description="Basic residues" evidence="1">
    <location>
        <begin position="35"/>
        <end position="47"/>
    </location>
</feature>
<dbReference type="HOGENOM" id="CLU_2908402_0_0_1"/>
<dbReference type="InParanoid" id="K4ANU5"/>
<dbReference type="Gramene" id="KQK89097">
    <property type="protein sequence ID" value="KQK89097"/>
    <property type="gene ID" value="SETIT_040593mg"/>
</dbReference>
<keyword evidence="3" id="KW-1185">Reference proteome</keyword>